<keyword evidence="2" id="KW-1185">Reference proteome</keyword>
<proteinExistence type="predicted"/>
<sequence>MSAFEKAVEKYGQTLSTDEAIDLAGSYGRELDDLIEEGLPVDPQPLWDDQGNGSINHVILTRDLFEALDEASRGSVH</sequence>
<dbReference type="AlphaFoldDB" id="A0A4R5CTS5"/>
<comment type="caution">
    <text evidence="1">The sequence shown here is derived from an EMBL/GenBank/DDBJ whole genome shotgun (WGS) entry which is preliminary data.</text>
</comment>
<dbReference type="InParanoid" id="A0A4R5CTS5"/>
<protein>
    <submittedName>
        <fullName evidence="1">Uncharacterized protein</fullName>
    </submittedName>
</protein>
<name>A0A4R5CTS5_9ACTN</name>
<dbReference type="Proteomes" id="UP000294739">
    <property type="component" value="Unassembled WGS sequence"/>
</dbReference>
<gene>
    <name evidence="1" type="ORF">E1269_21250</name>
</gene>
<evidence type="ECO:0000313" key="1">
    <source>
        <dbReference type="EMBL" id="TDE02820.1"/>
    </source>
</evidence>
<dbReference type="RefSeq" id="WP_131898247.1">
    <property type="nucleotide sequence ID" value="NZ_SMKZ01000034.1"/>
</dbReference>
<dbReference type="EMBL" id="SMKZ01000034">
    <property type="protein sequence ID" value="TDE02820.1"/>
    <property type="molecule type" value="Genomic_DNA"/>
</dbReference>
<accession>A0A4R5CTS5</accession>
<reference evidence="1 2" key="1">
    <citation type="submission" date="2019-03" db="EMBL/GenBank/DDBJ databases">
        <title>Draft genome sequences of novel Actinobacteria.</title>
        <authorList>
            <person name="Sahin N."/>
            <person name="Ay H."/>
            <person name="Saygin H."/>
        </authorList>
    </citation>
    <scope>NUCLEOTIDE SEQUENCE [LARGE SCALE GENOMIC DNA]</scope>
    <source>
        <strain evidence="1 2">5K138</strain>
    </source>
</reference>
<evidence type="ECO:0000313" key="2">
    <source>
        <dbReference type="Proteomes" id="UP000294739"/>
    </source>
</evidence>
<organism evidence="1 2">
    <name type="scientific">Jiangella asiatica</name>
    <dbReference type="NCBI Taxonomy" id="2530372"/>
    <lineage>
        <taxon>Bacteria</taxon>
        <taxon>Bacillati</taxon>
        <taxon>Actinomycetota</taxon>
        <taxon>Actinomycetes</taxon>
        <taxon>Jiangellales</taxon>
        <taxon>Jiangellaceae</taxon>
        <taxon>Jiangella</taxon>
    </lineage>
</organism>